<evidence type="ECO:0000256" key="1">
    <source>
        <dbReference type="SAM" id="MobiDB-lite"/>
    </source>
</evidence>
<evidence type="ECO:0000313" key="3">
    <source>
        <dbReference type="Proteomes" id="UP001066276"/>
    </source>
</evidence>
<organism evidence="2 3">
    <name type="scientific">Pleurodeles waltl</name>
    <name type="common">Iberian ribbed newt</name>
    <dbReference type="NCBI Taxonomy" id="8319"/>
    <lineage>
        <taxon>Eukaryota</taxon>
        <taxon>Metazoa</taxon>
        <taxon>Chordata</taxon>
        <taxon>Craniata</taxon>
        <taxon>Vertebrata</taxon>
        <taxon>Euteleostomi</taxon>
        <taxon>Amphibia</taxon>
        <taxon>Batrachia</taxon>
        <taxon>Caudata</taxon>
        <taxon>Salamandroidea</taxon>
        <taxon>Salamandridae</taxon>
        <taxon>Pleurodelinae</taxon>
        <taxon>Pleurodeles</taxon>
    </lineage>
</organism>
<dbReference type="AlphaFoldDB" id="A0AAV7SJJ6"/>
<feature type="region of interest" description="Disordered" evidence="1">
    <location>
        <begin position="27"/>
        <end position="49"/>
    </location>
</feature>
<sequence>MPAGPRKLKGNRAPLVTKFEKSCTEVSRGQRWPPGYRTGGPVMRAEGGPLPYPSPLPALLEKNARTCGSWQGDENRPFLSLLNVRLEPVGRPWERSGVSVGMRRLPWEHQLPERDRLAVGGLQLPGPSESLGYLRNVGRYG</sequence>
<comment type="caution">
    <text evidence="2">The sequence shown here is derived from an EMBL/GenBank/DDBJ whole genome shotgun (WGS) entry which is preliminary data.</text>
</comment>
<name>A0AAV7SJJ6_PLEWA</name>
<dbReference type="EMBL" id="JANPWB010000008">
    <property type="protein sequence ID" value="KAJ1164241.1"/>
    <property type="molecule type" value="Genomic_DNA"/>
</dbReference>
<keyword evidence="3" id="KW-1185">Reference proteome</keyword>
<dbReference type="Proteomes" id="UP001066276">
    <property type="component" value="Chromosome 4_2"/>
</dbReference>
<proteinExistence type="predicted"/>
<protein>
    <submittedName>
        <fullName evidence="2">Uncharacterized protein</fullName>
    </submittedName>
</protein>
<gene>
    <name evidence="2" type="ORF">NDU88_004686</name>
</gene>
<evidence type="ECO:0000313" key="2">
    <source>
        <dbReference type="EMBL" id="KAJ1164241.1"/>
    </source>
</evidence>
<accession>A0AAV7SJJ6</accession>
<reference evidence="2" key="1">
    <citation type="journal article" date="2022" name="bioRxiv">
        <title>Sequencing and chromosome-scale assembly of the giantPleurodeles waltlgenome.</title>
        <authorList>
            <person name="Brown T."/>
            <person name="Elewa A."/>
            <person name="Iarovenko S."/>
            <person name="Subramanian E."/>
            <person name="Araus A.J."/>
            <person name="Petzold A."/>
            <person name="Susuki M."/>
            <person name="Suzuki K.-i.T."/>
            <person name="Hayashi T."/>
            <person name="Toyoda A."/>
            <person name="Oliveira C."/>
            <person name="Osipova E."/>
            <person name="Leigh N.D."/>
            <person name="Simon A."/>
            <person name="Yun M.H."/>
        </authorList>
    </citation>
    <scope>NUCLEOTIDE SEQUENCE</scope>
    <source>
        <strain evidence="2">20211129_DDA</strain>
        <tissue evidence="2">Liver</tissue>
    </source>
</reference>